<evidence type="ECO:0000256" key="3">
    <source>
        <dbReference type="ARBA" id="ARBA00011245"/>
    </source>
</evidence>
<dbReference type="Gene3D" id="3.40.50.620">
    <property type="entry name" value="HUPs"/>
    <property type="match status" value="1"/>
</dbReference>
<evidence type="ECO:0000259" key="14">
    <source>
        <dbReference type="SMART" id="SM00840"/>
    </source>
</evidence>
<evidence type="ECO:0000256" key="4">
    <source>
        <dbReference type="ARBA" id="ARBA00022490"/>
    </source>
</evidence>
<dbReference type="GO" id="GO:0005829">
    <property type="term" value="C:cytosol"/>
    <property type="evidence" value="ECO:0007669"/>
    <property type="project" value="TreeGrafter"/>
</dbReference>
<evidence type="ECO:0000256" key="7">
    <source>
        <dbReference type="ARBA" id="ARBA00022741"/>
    </source>
</evidence>
<evidence type="ECO:0000313" key="15">
    <source>
        <dbReference type="EMBL" id="PWC30636.1"/>
    </source>
</evidence>
<dbReference type="Gene3D" id="1.20.120.1910">
    <property type="entry name" value="Cysteine-tRNA ligase, C-terminal anti-codon recognition domain"/>
    <property type="match status" value="1"/>
</dbReference>
<feature type="short sequence motif" description="'KMSKS' region" evidence="13">
    <location>
        <begin position="268"/>
        <end position="272"/>
    </location>
</feature>
<dbReference type="InterPro" id="IPR015803">
    <property type="entry name" value="Cys-tRNA-ligase"/>
</dbReference>
<dbReference type="GO" id="GO:0005524">
    <property type="term" value="F:ATP binding"/>
    <property type="evidence" value="ECO:0007669"/>
    <property type="project" value="UniProtKB-UniRule"/>
</dbReference>
<evidence type="ECO:0000256" key="11">
    <source>
        <dbReference type="ARBA" id="ARBA00023146"/>
    </source>
</evidence>
<dbReference type="InterPro" id="IPR024909">
    <property type="entry name" value="Cys-tRNA/MSH_ligase"/>
</dbReference>
<keyword evidence="11 13" id="KW-0030">Aminoacyl-tRNA synthetase</keyword>
<comment type="subunit">
    <text evidence="3 13">Monomer.</text>
</comment>
<keyword evidence="9 13" id="KW-0067">ATP-binding</keyword>
<dbReference type="Pfam" id="PF23493">
    <property type="entry name" value="CysS_C"/>
    <property type="match status" value="1"/>
</dbReference>
<dbReference type="Pfam" id="PF01406">
    <property type="entry name" value="tRNA-synt_1e"/>
    <property type="match status" value="1"/>
</dbReference>
<dbReference type="OrthoDB" id="9815130at2"/>
<dbReference type="EC" id="6.1.1.16" evidence="13"/>
<feature type="binding site" evidence="13">
    <location>
        <position position="30"/>
    </location>
    <ligand>
        <name>Zn(2+)</name>
        <dbReference type="ChEBI" id="CHEBI:29105"/>
    </ligand>
</feature>
<dbReference type="InterPro" id="IPR032678">
    <property type="entry name" value="tRNA-synt_1_cat_dom"/>
</dbReference>
<dbReference type="InterPro" id="IPR056411">
    <property type="entry name" value="CysS_C"/>
</dbReference>
<evidence type="ECO:0000256" key="5">
    <source>
        <dbReference type="ARBA" id="ARBA00022598"/>
    </source>
</evidence>
<evidence type="ECO:0000256" key="10">
    <source>
        <dbReference type="ARBA" id="ARBA00022917"/>
    </source>
</evidence>
<dbReference type="EMBL" id="PDOA01000001">
    <property type="protein sequence ID" value="PWC30636.1"/>
    <property type="molecule type" value="Genomic_DNA"/>
</dbReference>
<comment type="cofactor">
    <cofactor evidence="13">
        <name>Zn(2+)</name>
        <dbReference type="ChEBI" id="CHEBI:29105"/>
    </cofactor>
    <text evidence="13">Binds 1 zinc ion per subunit.</text>
</comment>
<comment type="catalytic activity">
    <reaction evidence="12 13">
        <text>tRNA(Cys) + L-cysteine + ATP = L-cysteinyl-tRNA(Cys) + AMP + diphosphate</text>
        <dbReference type="Rhea" id="RHEA:17773"/>
        <dbReference type="Rhea" id="RHEA-COMP:9661"/>
        <dbReference type="Rhea" id="RHEA-COMP:9679"/>
        <dbReference type="ChEBI" id="CHEBI:30616"/>
        <dbReference type="ChEBI" id="CHEBI:33019"/>
        <dbReference type="ChEBI" id="CHEBI:35235"/>
        <dbReference type="ChEBI" id="CHEBI:78442"/>
        <dbReference type="ChEBI" id="CHEBI:78517"/>
        <dbReference type="ChEBI" id="CHEBI:456215"/>
        <dbReference type="EC" id="6.1.1.16"/>
    </reaction>
</comment>
<dbReference type="InterPro" id="IPR014729">
    <property type="entry name" value="Rossmann-like_a/b/a_fold"/>
</dbReference>
<dbReference type="HAMAP" id="MF_00041">
    <property type="entry name" value="Cys_tRNA_synth"/>
    <property type="match status" value="1"/>
</dbReference>
<evidence type="ECO:0000256" key="9">
    <source>
        <dbReference type="ARBA" id="ARBA00022840"/>
    </source>
</evidence>
<feature type="binding site" evidence="13">
    <location>
        <position position="210"/>
    </location>
    <ligand>
        <name>Zn(2+)</name>
        <dbReference type="ChEBI" id="CHEBI:29105"/>
    </ligand>
</feature>
<dbReference type="GO" id="GO:0006423">
    <property type="term" value="P:cysteinyl-tRNA aminoacylation"/>
    <property type="evidence" value="ECO:0007669"/>
    <property type="project" value="UniProtKB-UniRule"/>
</dbReference>
<evidence type="ECO:0000256" key="13">
    <source>
        <dbReference type="HAMAP-Rule" id="MF_00041"/>
    </source>
</evidence>
<keyword evidence="10 13" id="KW-0648">Protein biosynthesis</keyword>
<comment type="caution">
    <text evidence="15">The sequence shown here is derived from an EMBL/GenBank/DDBJ whole genome shotgun (WGS) entry which is preliminary data.</text>
</comment>
<proteinExistence type="inferred from homology"/>
<dbReference type="Proteomes" id="UP000245048">
    <property type="component" value="Unassembled WGS sequence"/>
</dbReference>
<accession>A0A2U1V9T5</accession>
<feature type="binding site" evidence="13">
    <location>
        <position position="271"/>
    </location>
    <ligand>
        <name>ATP</name>
        <dbReference type="ChEBI" id="CHEBI:30616"/>
    </ligand>
</feature>
<gene>
    <name evidence="13" type="primary">cysS</name>
    <name evidence="15" type="ORF">CR165_01655</name>
</gene>
<sequence>MTELAFHNSATRRREIFAPLDPQHVRLYVCGPTVYDLAHLGNARPVVVFDVLTRLLRRRYPRVTYVRNITDVDDKINARAQESGEPISAITARTTADFHRDMASLGCLPPDEEPRATDNIDRMVALIERLIANGHAYAAEGHVLFSVSSYLGYGALSGRSTEEMLAGARVEVAPYKREPGDFVLWKPSTDGLPGWDSPWGRGRPGWHIECSAMSWRYLGTEFDIHGGGHDLLFPHHENELAQSVCAFPGSRFAKYWLHNGMLLVDGEKMSKSLGNFRTVRDILERGAWAGEAFRLLLLKTHYRAALDYTVERLDEARAELDDFYALLARDLPAPEEDDALVAEMAEWALEPLADDLNTPLAITRLRDLRTLENVATVGGSATNLLSRIGRTWQPGSGQAAAALRAAAGVLGLLGTDPQAWRQGGAADDTAAIEAAIAARLAARRAKDWAEADRIRAALAAQGVVLEDGPGGTTWRRA</sequence>
<dbReference type="GO" id="GO:0004817">
    <property type="term" value="F:cysteine-tRNA ligase activity"/>
    <property type="evidence" value="ECO:0007669"/>
    <property type="project" value="UniProtKB-UniRule"/>
</dbReference>
<dbReference type="PANTHER" id="PTHR10890">
    <property type="entry name" value="CYSTEINYL-TRNA SYNTHETASE"/>
    <property type="match status" value="1"/>
</dbReference>
<dbReference type="RefSeq" id="WP_109515207.1">
    <property type="nucleotide sequence ID" value="NZ_PDOA01000001.1"/>
</dbReference>
<keyword evidence="16" id="KW-1185">Reference proteome</keyword>
<evidence type="ECO:0000256" key="12">
    <source>
        <dbReference type="ARBA" id="ARBA00047398"/>
    </source>
</evidence>
<keyword evidence="8 13" id="KW-0862">Zinc</keyword>
<dbReference type="AlphaFoldDB" id="A0A2U1V9T5"/>
<dbReference type="GO" id="GO:0008270">
    <property type="term" value="F:zinc ion binding"/>
    <property type="evidence" value="ECO:0007669"/>
    <property type="project" value="UniProtKB-UniRule"/>
</dbReference>
<evidence type="ECO:0000256" key="1">
    <source>
        <dbReference type="ARBA" id="ARBA00004496"/>
    </source>
</evidence>
<dbReference type="NCBIfam" id="TIGR00435">
    <property type="entry name" value="cysS"/>
    <property type="match status" value="1"/>
</dbReference>
<reference evidence="16" key="1">
    <citation type="submission" date="2017-10" db="EMBL/GenBank/DDBJ databases">
        <authorList>
            <person name="Toshchakov S.V."/>
            <person name="Goeva M.A."/>
        </authorList>
    </citation>
    <scope>NUCLEOTIDE SEQUENCE [LARGE SCALE GENOMIC DNA]</scope>
    <source>
        <strain evidence="16">JR1/69-1-13</strain>
    </source>
</reference>
<feature type="short sequence motif" description="'HIGH' region" evidence="13">
    <location>
        <begin position="32"/>
        <end position="42"/>
    </location>
</feature>
<protein>
    <recommendedName>
        <fullName evidence="13">Cysteine--tRNA ligase</fullName>
        <ecNumber evidence="13">6.1.1.16</ecNumber>
    </recommendedName>
    <alternativeName>
        <fullName evidence="13">Cysteinyl-tRNA synthetase</fullName>
        <shortName evidence="13">CysRS</shortName>
    </alternativeName>
</protein>
<feature type="binding site" evidence="13">
    <location>
        <position position="235"/>
    </location>
    <ligand>
        <name>Zn(2+)</name>
        <dbReference type="ChEBI" id="CHEBI:29105"/>
    </ligand>
</feature>
<keyword evidence="6 13" id="KW-0479">Metal-binding</keyword>
<comment type="subcellular location">
    <subcellularLocation>
        <location evidence="1 13">Cytoplasm</location>
    </subcellularLocation>
</comment>
<dbReference type="SUPFAM" id="SSF47323">
    <property type="entry name" value="Anticodon-binding domain of a subclass of class I aminoacyl-tRNA synthetases"/>
    <property type="match status" value="1"/>
</dbReference>
<name>A0A2U1V9T5_9PROT</name>
<keyword evidence="4 13" id="KW-0963">Cytoplasm</keyword>
<keyword evidence="7 13" id="KW-0547">Nucleotide-binding</keyword>
<dbReference type="SMART" id="SM00840">
    <property type="entry name" value="DALR_2"/>
    <property type="match status" value="1"/>
</dbReference>
<dbReference type="CDD" id="cd00672">
    <property type="entry name" value="CysRS_core"/>
    <property type="match status" value="1"/>
</dbReference>
<dbReference type="SUPFAM" id="SSF52374">
    <property type="entry name" value="Nucleotidylyl transferase"/>
    <property type="match status" value="1"/>
</dbReference>
<evidence type="ECO:0000313" key="16">
    <source>
        <dbReference type="Proteomes" id="UP000245048"/>
    </source>
</evidence>
<organism evidence="15 16">
    <name type="scientific">Teichococcus aestuarii</name>
    <dbReference type="NCBI Taxonomy" id="568898"/>
    <lineage>
        <taxon>Bacteria</taxon>
        <taxon>Pseudomonadati</taxon>
        <taxon>Pseudomonadota</taxon>
        <taxon>Alphaproteobacteria</taxon>
        <taxon>Acetobacterales</taxon>
        <taxon>Roseomonadaceae</taxon>
        <taxon>Roseomonas</taxon>
    </lineage>
</organism>
<comment type="similarity">
    <text evidence="2 13">Belongs to the class-I aminoacyl-tRNA synthetase family.</text>
</comment>
<evidence type="ECO:0000256" key="8">
    <source>
        <dbReference type="ARBA" id="ARBA00022833"/>
    </source>
</evidence>
<dbReference type="FunFam" id="3.40.50.620:FF:000068">
    <property type="entry name" value="Cysteine--tRNA ligase"/>
    <property type="match status" value="1"/>
</dbReference>
<dbReference type="InterPro" id="IPR009080">
    <property type="entry name" value="tRNAsynth_Ia_anticodon-bd"/>
</dbReference>
<dbReference type="InterPro" id="IPR015273">
    <property type="entry name" value="Cys-tRNA-synt_Ia_DALR"/>
</dbReference>
<feature type="domain" description="Cysteinyl-tRNA synthetase class Ia DALR" evidence="14">
    <location>
        <begin position="352"/>
        <end position="421"/>
    </location>
</feature>
<keyword evidence="5 13" id="KW-0436">Ligase</keyword>
<dbReference type="PANTHER" id="PTHR10890:SF3">
    <property type="entry name" value="CYSTEINE--TRNA LIGASE, CYTOPLASMIC"/>
    <property type="match status" value="1"/>
</dbReference>
<evidence type="ECO:0000256" key="6">
    <source>
        <dbReference type="ARBA" id="ARBA00022723"/>
    </source>
</evidence>
<evidence type="ECO:0000256" key="2">
    <source>
        <dbReference type="ARBA" id="ARBA00005594"/>
    </source>
</evidence>
<feature type="binding site" evidence="13">
    <location>
        <position position="239"/>
    </location>
    <ligand>
        <name>Zn(2+)</name>
        <dbReference type="ChEBI" id="CHEBI:29105"/>
    </ligand>
</feature>
<dbReference type="PRINTS" id="PR00983">
    <property type="entry name" value="TRNASYNTHCYS"/>
</dbReference>